<dbReference type="AlphaFoldDB" id="E0XPV7"/>
<dbReference type="SUPFAM" id="SSF48403">
    <property type="entry name" value="Ankyrin repeat"/>
    <property type="match status" value="1"/>
</dbReference>
<evidence type="ECO:0000313" key="5">
    <source>
        <dbReference type="EMBL" id="ADI16448.1"/>
    </source>
</evidence>
<sequence length="486" mass="51945">MRRFTKTIASLFVFFIAASASLHAQETTPLGIWAAAAKGDLDRLNMLLAGDDEAANAGDESGNSPLHHAAWNSQLAAMQLLLDHDADINLQSDQLWTPLHWATRNGRAQSVGWLLDHGAKVDVPAHLGQTALHIAAEQNYRVTLALLLAAGADPNANDINGQTPVHLAALDGYTVTVTQLLDNGSDIEAKTSWGATPLSAAAARGRTSTVAALLLRKAEVDPKTDAGWTPLFAAVVGKYKGPAQFLRNSGADLHIVTGAGNTLLHAAASSGMDEWIVELLDAGLGINAEDDGGRTPLDHAHENLWTKTAELLLAKGATPGPKPTLHHAAISGDLAKVRQLTAAGADLAKRDDWHLPPRNWTPLHYAAASGDVAVVDTLIRAGADPRAVDYSGWTPMIVALAKRHIEAANVLKKWQSLPGIVSVNHDGQMNFEVIGIAETQCDIEASVDFKKWSRVGQVTLENGRASFLDARRIRLPHCFYRVKAVE</sequence>
<name>E0XPV7_9BACT</name>
<feature type="signal peptide" evidence="4">
    <location>
        <begin position="1"/>
        <end position="24"/>
    </location>
</feature>
<feature type="repeat" description="ANK" evidence="3">
    <location>
        <begin position="320"/>
        <end position="352"/>
    </location>
</feature>
<dbReference type="InterPro" id="IPR036770">
    <property type="entry name" value="Ankyrin_rpt-contain_sf"/>
</dbReference>
<keyword evidence="2 3" id="KW-0040">ANK repeat</keyword>
<dbReference type="InterPro" id="IPR002110">
    <property type="entry name" value="Ankyrin_rpt"/>
</dbReference>
<dbReference type="PANTHER" id="PTHR24198">
    <property type="entry name" value="ANKYRIN REPEAT AND PROTEIN KINASE DOMAIN-CONTAINING PROTEIN"/>
    <property type="match status" value="1"/>
</dbReference>
<keyword evidence="4" id="KW-0732">Signal</keyword>
<evidence type="ECO:0000256" key="4">
    <source>
        <dbReference type="SAM" id="SignalP"/>
    </source>
</evidence>
<proteinExistence type="predicted"/>
<feature type="repeat" description="ANK" evidence="3">
    <location>
        <begin position="259"/>
        <end position="291"/>
    </location>
</feature>
<dbReference type="PROSITE" id="PS50088">
    <property type="entry name" value="ANK_REPEAT"/>
    <property type="match status" value="8"/>
</dbReference>
<keyword evidence="1" id="KW-0677">Repeat</keyword>
<organism evidence="5">
    <name type="scientific">uncultured bacterium HF770_11D24</name>
    <dbReference type="NCBI Taxonomy" id="710817"/>
    <lineage>
        <taxon>Bacteria</taxon>
        <taxon>environmental samples</taxon>
    </lineage>
</organism>
<evidence type="ECO:0000256" key="3">
    <source>
        <dbReference type="PROSITE-ProRule" id="PRU00023"/>
    </source>
</evidence>
<feature type="repeat" description="ANK" evidence="3">
    <location>
        <begin position="358"/>
        <end position="390"/>
    </location>
</feature>
<dbReference type="Pfam" id="PF00023">
    <property type="entry name" value="Ank"/>
    <property type="match status" value="1"/>
</dbReference>
<evidence type="ECO:0000256" key="2">
    <source>
        <dbReference type="ARBA" id="ARBA00023043"/>
    </source>
</evidence>
<dbReference type="SMART" id="SM00248">
    <property type="entry name" value="ANK"/>
    <property type="match status" value="9"/>
</dbReference>
<reference evidence="5" key="1">
    <citation type="journal article" date="2011" name="Environ. Microbiol.">
        <title>Time-series analyses of Monterey Bay coastal microbial picoplankton using a 'genome proxy' microarray.</title>
        <authorList>
            <person name="Rich V.I."/>
            <person name="Pham V.D."/>
            <person name="Eppley J."/>
            <person name="Shi Y."/>
            <person name="DeLong E.F."/>
        </authorList>
    </citation>
    <scope>NUCLEOTIDE SEQUENCE</scope>
</reference>
<dbReference type="Gene3D" id="1.25.40.20">
    <property type="entry name" value="Ankyrin repeat-containing domain"/>
    <property type="match status" value="3"/>
</dbReference>
<dbReference type="PROSITE" id="PS50297">
    <property type="entry name" value="ANK_REP_REGION"/>
    <property type="match status" value="6"/>
</dbReference>
<feature type="repeat" description="ANK" evidence="3">
    <location>
        <begin position="61"/>
        <end position="93"/>
    </location>
</feature>
<feature type="repeat" description="ANK" evidence="3">
    <location>
        <begin position="160"/>
        <end position="192"/>
    </location>
</feature>
<dbReference type="Pfam" id="PF12796">
    <property type="entry name" value="Ank_2"/>
    <property type="match status" value="3"/>
</dbReference>
<dbReference type="EMBL" id="GU474838">
    <property type="protein sequence ID" value="ADI16448.1"/>
    <property type="molecule type" value="Genomic_DNA"/>
</dbReference>
<feature type="repeat" description="ANK" evidence="3">
    <location>
        <begin position="94"/>
        <end position="126"/>
    </location>
</feature>
<feature type="repeat" description="ANK" evidence="3">
    <location>
        <begin position="127"/>
        <end position="159"/>
    </location>
</feature>
<protein>
    <submittedName>
        <fullName evidence="5">FOG: ankyrin repeat-protein</fullName>
    </submittedName>
</protein>
<dbReference type="PANTHER" id="PTHR24198:SF165">
    <property type="entry name" value="ANKYRIN REPEAT-CONTAINING PROTEIN-RELATED"/>
    <property type="match status" value="1"/>
</dbReference>
<feature type="chain" id="PRO_5003142967" evidence="4">
    <location>
        <begin position="25"/>
        <end position="486"/>
    </location>
</feature>
<accession>E0XPV7</accession>
<evidence type="ECO:0000256" key="1">
    <source>
        <dbReference type="ARBA" id="ARBA00022737"/>
    </source>
</evidence>
<feature type="repeat" description="ANK" evidence="3">
    <location>
        <begin position="193"/>
        <end position="225"/>
    </location>
</feature>